<evidence type="ECO:0000313" key="1">
    <source>
        <dbReference type="EMBL" id="NKZ03016.1"/>
    </source>
</evidence>
<accession>A0A846YXX3</accession>
<dbReference type="SUPFAM" id="SSF69118">
    <property type="entry name" value="AhpD-like"/>
    <property type="match status" value="1"/>
</dbReference>
<gene>
    <name evidence="1" type="ORF">HGB48_04510</name>
</gene>
<dbReference type="EMBL" id="JAAXPI010000003">
    <property type="protein sequence ID" value="NKZ03016.1"/>
    <property type="molecule type" value="Genomic_DNA"/>
</dbReference>
<sequence>MSDEDSKRTTHRALVERVLSGEGTASAEQRARAFGNEGLAPPLDVLVGKVVDRPAQVTEADLAAVKAAGYSEDQVFELVVCAAIGQSDRLYAAGLEALAEATAGEGPDHAS</sequence>
<name>A0A846YXX3_9ACTN</name>
<protein>
    <submittedName>
        <fullName evidence="1">Uncharacterized protein</fullName>
    </submittedName>
</protein>
<dbReference type="Gene3D" id="1.20.1290.10">
    <property type="entry name" value="AhpD-like"/>
    <property type="match status" value="1"/>
</dbReference>
<organism evidence="1 2">
    <name type="scientific">Actinomadura latina</name>
    <dbReference type="NCBI Taxonomy" id="163603"/>
    <lineage>
        <taxon>Bacteria</taxon>
        <taxon>Bacillati</taxon>
        <taxon>Actinomycetota</taxon>
        <taxon>Actinomycetes</taxon>
        <taxon>Streptosporangiales</taxon>
        <taxon>Thermomonosporaceae</taxon>
        <taxon>Actinomadura</taxon>
    </lineage>
</organism>
<keyword evidence="2" id="KW-1185">Reference proteome</keyword>
<reference evidence="1 2" key="1">
    <citation type="submission" date="2020-04" db="EMBL/GenBank/DDBJ databases">
        <title>MicrobeNet Type strains.</title>
        <authorList>
            <person name="Nicholson A.C."/>
        </authorList>
    </citation>
    <scope>NUCLEOTIDE SEQUENCE [LARGE SCALE GENOMIC DNA]</scope>
    <source>
        <strain evidence="1 2">ATCC BAA-277</strain>
    </source>
</reference>
<proteinExistence type="predicted"/>
<dbReference type="Proteomes" id="UP000579250">
    <property type="component" value="Unassembled WGS sequence"/>
</dbReference>
<evidence type="ECO:0000313" key="2">
    <source>
        <dbReference type="Proteomes" id="UP000579250"/>
    </source>
</evidence>
<dbReference type="AlphaFoldDB" id="A0A846YXX3"/>
<dbReference type="RefSeq" id="WP_067635136.1">
    <property type="nucleotide sequence ID" value="NZ_JAAXPI010000003.1"/>
</dbReference>
<dbReference type="InterPro" id="IPR029032">
    <property type="entry name" value="AhpD-like"/>
</dbReference>
<comment type="caution">
    <text evidence="1">The sequence shown here is derived from an EMBL/GenBank/DDBJ whole genome shotgun (WGS) entry which is preliminary data.</text>
</comment>